<feature type="region of interest" description="Disordered" evidence="1">
    <location>
        <begin position="20"/>
        <end position="46"/>
    </location>
</feature>
<evidence type="ECO:0000313" key="2">
    <source>
        <dbReference type="EMBL" id="CAG8606503.1"/>
    </source>
</evidence>
<organism evidence="2 3">
    <name type="scientific">Cetraspora pellucida</name>
    <dbReference type="NCBI Taxonomy" id="1433469"/>
    <lineage>
        <taxon>Eukaryota</taxon>
        <taxon>Fungi</taxon>
        <taxon>Fungi incertae sedis</taxon>
        <taxon>Mucoromycota</taxon>
        <taxon>Glomeromycotina</taxon>
        <taxon>Glomeromycetes</taxon>
        <taxon>Diversisporales</taxon>
        <taxon>Gigasporaceae</taxon>
        <taxon>Cetraspora</taxon>
    </lineage>
</organism>
<dbReference type="Proteomes" id="UP000789759">
    <property type="component" value="Unassembled WGS sequence"/>
</dbReference>
<dbReference type="AlphaFoldDB" id="A0A9N9CLT4"/>
<feature type="non-terminal residue" evidence="2">
    <location>
        <position position="46"/>
    </location>
</feature>
<comment type="caution">
    <text evidence="2">The sequence shown here is derived from an EMBL/GenBank/DDBJ whole genome shotgun (WGS) entry which is preliminary data.</text>
</comment>
<sequence>MNSSKDDLVFDYEILEEDLTSVNEKNIEKESDSNDLNGEEYKETRS</sequence>
<evidence type="ECO:0000313" key="3">
    <source>
        <dbReference type="Proteomes" id="UP000789759"/>
    </source>
</evidence>
<name>A0A9N9CLT4_9GLOM</name>
<protein>
    <submittedName>
        <fullName evidence="2">2904_t:CDS:1</fullName>
    </submittedName>
</protein>
<reference evidence="2" key="1">
    <citation type="submission" date="2021-06" db="EMBL/GenBank/DDBJ databases">
        <authorList>
            <person name="Kallberg Y."/>
            <person name="Tangrot J."/>
            <person name="Rosling A."/>
        </authorList>
    </citation>
    <scope>NUCLEOTIDE SEQUENCE</scope>
    <source>
        <strain evidence="2">FL966</strain>
    </source>
</reference>
<proteinExistence type="predicted"/>
<accession>A0A9N9CLT4</accession>
<gene>
    <name evidence="2" type="ORF">CPELLU_LOCUS7244</name>
</gene>
<keyword evidence="3" id="KW-1185">Reference proteome</keyword>
<evidence type="ECO:0000256" key="1">
    <source>
        <dbReference type="SAM" id="MobiDB-lite"/>
    </source>
</evidence>
<dbReference type="EMBL" id="CAJVQA010004789">
    <property type="protein sequence ID" value="CAG8606503.1"/>
    <property type="molecule type" value="Genomic_DNA"/>
</dbReference>